<keyword evidence="2" id="KW-1185">Reference proteome</keyword>
<feature type="non-terminal residue" evidence="1">
    <location>
        <position position="44"/>
    </location>
</feature>
<evidence type="ECO:0000313" key="2">
    <source>
        <dbReference type="Proteomes" id="UP000789405"/>
    </source>
</evidence>
<sequence length="44" mass="4989">ESNPKSESALIEYNGQAEIRWINTMNNKSDTLIIKVVDHVLFGL</sequence>
<protein>
    <submittedName>
        <fullName evidence="1">18696_t:CDS:1</fullName>
    </submittedName>
</protein>
<name>A0A9N9JYI9_9GLOM</name>
<reference evidence="1" key="1">
    <citation type="submission" date="2021-06" db="EMBL/GenBank/DDBJ databases">
        <authorList>
            <person name="Kallberg Y."/>
            <person name="Tangrot J."/>
            <person name="Rosling A."/>
        </authorList>
    </citation>
    <scope>NUCLEOTIDE SEQUENCE</scope>
    <source>
        <strain evidence="1">MA453B</strain>
    </source>
</reference>
<proteinExistence type="predicted"/>
<dbReference type="AlphaFoldDB" id="A0A9N9JYI9"/>
<feature type="non-terminal residue" evidence="1">
    <location>
        <position position="1"/>
    </location>
</feature>
<gene>
    <name evidence="1" type="ORF">DERYTH_LOCUS23642</name>
</gene>
<dbReference type="Proteomes" id="UP000789405">
    <property type="component" value="Unassembled WGS sequence"/>
</dbReference>
<dbReference type="EMBL" id="CAJVPY010036738">
    <property type="protein sequence ID" value="CAG8802287.1"/>
    <property type="molecule type" value="Genomic_DNA"/>
</dbReference>
<accession>A0A9N9JYI9</accession>
<evidence type="ECO:0000313" key="1">
    <source>
        <dbReference type="EMBL" id="CAG8802287.1"/>
    </source>
</evidence>
<organism evidence="1 2">
    <name type="scientific">Dentiscutata erythropus</name>
    <dbReference type="NCBI Taxonomy" id="1348616"/>
    <lineage>
        <taxon>Eukaryota</taxon>
        <taxon>Fungi</taxon>
        <taxon>Fungi incertae sedis</taxon>
        <taxon>Mucoromycota</taxon>
        <taxon>Glomeromycotina</taxon>
        <taxon>Glomeromycetes</taxon>
        <taxon>Diversisporales</taxon>
        <taxon>Gigasporaceae</taxon>
        <taxon>Dentiscutata</taxon>
    </lineage>
</organism>
<comment type="caution">
    <text evidence="1">The sequence shown here is derived from an EMBL/GenBank/DDBJ whole genome shotgun (WGS) entry which is preliminary data.</text>
</comment>